<organism evidence="7 8">
    <name type="scientific">Cronartium quercuum f. sp. fusiforme G11</name>
    <dbReference type="NCBI Taxonomy" id="708437"/>
    <lineage>
        <taxon>Eukaryota</taxon>
        <taxon>Fungi</taxon>
        <taxon>Dikarya</taxon>
        <taxon>Basidiomycota</taxon>
        <taxon>Pucciniomycotina</taxon>
        <taxon>Pucciniomycetes</taxon>
        <taxon>Pucciniales</taxon>
        <taxon>Coleosporiaceae</taxon>
        <taxon>Cronartium</taxon>
    </lineage>
</organism>
<evidence type="ECO:0000256" key="2">
    <source>
        <dbReference type="ARBA" id="ARBA00005679"/>
    </source>
</evidence>
<dbReference type="GO" id="GO:0016671">
    <property type="term" value="F:oxidoreductase activity, acting on a sulfur group of donors, disulfide as acceptor"/>
    <property type="evidence" value="ECO:0007669"/>
    <property type="project" value="InterPro"/>
</dbReference>
<comment type="caution">
    <text evidence="7">The sequence shown here is derived from an EMBL/GenBank/DDBJ whole genome shotgun (WGS) entry which is preliminary data.</text>
</comment>
<comment type="subcellular location">
    <subcellularLocation>
        <location evidence="1">Secreted</location>
    </subcellularLocation>
</comment>
<dbReference type="Proteomes" id="UP000886653">
    <property type="component" value="Unassembled WGS sequence"/>
</dbReference>
<dbReference type="GO" id="GO:0005576">
    <property type="term" value="C:extracellular region"/>
    <property type="evidence" value="ECO:0007669"/>
    <property type="project" value="UniProtKB-SubCell"/>
</dbReference>
<sequence>MRTRPLLWILVYSFLHVLLSPGLQLADVNPSTQQPHRLTSPYPDGQLFFQPSTPSASANHNVVPVALGVMSKCPDAQICEDVFDRVLAEVSDKVELTVVYMGDLDDTTGYGVRCRHGDNECRANIQQLCYRAIHPSLHDWWSFIQCQNYAGLPRVGDEDLARSCAKLNGHGWKEVRKCVEGAQGRTLLRSSVLEARDLHVLKSCSIYLNRQLVCMHDSSWKQCPSGHTPSDFISLIKEEYEKINP</sequence>
<dbReference type="Pfam" id="PF03227">
    <property type="entry name" value="GILT"/>
    <property type="match status" value="1"/>
</dbReference>
<evidence type="ECO:0000256" key="1">
    <source>
        <dbReference type="ARBA" id="ARBA00004613"/>
    </source>
</evidence>
<proteinExistence type="inferred from homology"/>
<keyword evidence="8" id="KW-1185">Reference proteome</keyword>
<keyword evidence="4 6" id="KW-0732">Signal</keyword>
<evidence type="ECO:0000256" key="5">
    <source>
        <dbReference type="ARBA" id="ARBA00023180"/>
    </source>
</evidence>
<feature type="chain" id="PRO_5040178267" evidence="6">
    <location>
        <begin position="27"/>
        <end position="245"/>
    </location>
</feature>
<dbReference type="OrthoDB" id="958254at2759"/>
<dbReference type="AlphaFoldDB" id="A0A9P6NMT2"/>
<dbReference type="PANTHER" id="PTHR13234">
    <property type="entry name" value="GAMMA-INTERFERON INDUCIBLE LYSOSOMAL THIOL REDUCTASE GILT"/>
    <property type="match status" value="1"/>
</dbReference>
<gene>
    <name evidence="7" type="ORF">CROQUDRAFT_38946</name>
</gene>
<evidence type="ECO:0000256" key="4">
    <source>
        <dbReference type="ARBA" id="ARBA00022729"/>
    </source>
</evidence>
<protein>
    <submittedName>
        <fullName evidence="7">Uncharacterized protein</fullName>
    </submittedName>
</protein>
<evidence type="ECO:0000313" key="7">
    <source>
        <dbReference type="EMBL" id="KAG0150026.1"/>
    </source>
</evidence>
<name>A0A9P6NMT2_9BASI</name>
<dbReference type="InterPro" id="IPR004911">
    <property type="entry name" value="Interferon-induced_GILT"/>
</dbReference>
<accession>A0A9P6NMT2</accession>
<evidence type="ECO:0000313" key="8">
    <source>
        <dbReference type="Proteomes" id="UP000886653"/>
    </source>
</evidence>
<comment type="similarity">
    <text evidence="2">Belongs to the GILT family.</text>
</comment>
<reference evidence="7" key="1">
    <citation type="submission" date="2013-11" db="EMBL/GenBank/DDBJ databases">
        <title>Genome sequence of the fusiform rust pathogen reveals effectors for host alternation and coevolution with pine.</title>
        <authorList>
            <consortium name="DOE Joint Genome Institute"/>
            <person name="Smith K."/>
            <person name="Pendleton A."/>
            <person name="Kubisiak T."/>
            <person name="Anderson C."/>
            <person name="Salamov A."/>
            <person name="Aerts A."/>
            <person name="Riley R."/>
            <person name="Clum A."/>
            <person name="Lindquist E."/>
            <person name="Ence D."/>
            <person name="Campbell M."/>
            <person name="Kronenberg Z."/>
            <person name="Feau N."/>
            <person name="Dhillon B."/>
            <person name="Hamelin R."/>
            <person name="Burleigh J."/>
            <person name="Smith J."/>
            <person name="Yandell M."/>
            <person name="Nelson C."/>
            <person name="Grigoriev I."/>
            <person name="Davis J."/>
        </authorList>
    </citation>
    <scope>NUCLEOTIDE SEQUENCE</scope>
    <source>
        <strain evidence="7">G11</strain>
    </source>
</reference>
<dbReference type="EMBL" id="MU167223">
    <property type="protein sequence ID" value="KAG0150026.1"/>
    <property type="molecule type" value="Genomic_DNA"/>
</dbReference>
<feature type="signal peptide" evidence="6">
    <location>
        <begin position="1"/>
        <end position="26"/>
    </location>
</feature>
<evidence type="ECO:0000256" key="6">
    <source>
        <dbReference type="SAM" id="SignalP"/>
    </source>
</evidence>
<evidence type="ECO:0000256" key="3">
    <source>
        <dbReference type="ARBA" id="ARBA00022525"/>
    </source>
</evidence>
<dbReference type="PANTHER" id="PTHR13234:SF8">
    <property type="entry name" value="GAMMA-INTERFERON-INDUCIBLE LYSOSOMAL THIOL REDUCTASE"/>
    <property type="match status" value="1"/>
</dbReference>
<keyword evidence="3" id="KW-0964">Secreted</keyword>
<keyword evidence="5" id="KW-0325">Glycoprotein</keyword>